<feature type="transmembrane region" description="Helical" evidence="5">
    <location>
        <begin position="106"/>
        <end position="121"/>
    </location>
</feature>
<feature type="transmembrane region" description="Helical" evidence="5">
    <location>
        <begin position="391"/>
        <end position="415"/>
    </location>
</feature>
<dbReference type="SUPFAM" id="SSF81321">
    <property type="entry name" value="Family A G protein-coupled receptor-like"/>
    <property type="match status" value="1"/>
</dbReference>
<keyword evidence="4 5" id="KW-0472">Membrane</keyword>
<dbReference type="GO" id="GO:0007189">
    <property type="term" value="P:adenylate cyclase-activating G protein-coupled receptor signaling pathway"/>
    <property type="evidence" value="ECO:0007669"/>
    <property type="project" value="TreeGrafter"/>
</dbReference>
<dbReference type="GO" id="GO:0005886">
    <property type="term" value="C:plasma membrane"/>
    <property type="evidence" value="ECO:0007669"/>
    <property type="project" value="TreeGrafter"/>
</dbReference>
<comment type="subcellular location">
    <subcellularLocation>
        <location evidence="1">Membrane</location>
        <topology evidence="1">Multi-pass membrane protein</topology>
    </subcellularLocation>
</comment>
<dbReference type="EMBL" id="MU865022">
    <property type="protein sequence ID" value="KAK4460011.1"/>
    <property type="molecule type" value="Genomic_DNA"/>
</dbReference>
<comment type="caution">
    <text evidence="7">The sequence shown here is derived from an EMBL/GenBank/DDBJ whole genome shotgun (WGS) entry which is preliminary data.</text>
</comment>
<evidence type="ECO:0000256" key="4">
    <source>
        <dbReference type="ARBA" id="ARBA00023136"/>
    </source>
</evidence>
<feature type="transmembrane region" description="Helical" evidence="5">
    <location>
        <begin position="56"/>
        <end position="79"/>
    </location>
</feature>
<keyword evidence="3 5" id="KW-1133">Transmembrane helix</keyword>
<evidence type="ECO:0000313" key="7">
    <source>
        <dbReference type="EMBL" id="KAK4460011.1"/>
    </source>
</evidence>
<protein>
    <recommendedName>
        <fullName evidence="6">G-protein coupled receptors family 2 profile 2 domain-containing protein</fullName>
    </recommendedName>
</protein>
<feature type="transmembrane region" description="Helical" evidence="5">
    <location>
        <begin position="178"/>
        <end position="201"/>
    </location>
</feature>
<dbReference type="GO" id="GO:0004930">
    <property type="term" value="F:G protein-coupled receptor activity"/>
    <property type="evidence" value="ECO:0007669"/>
    <property type="project" value="TreeGrafter"/>
</dbReference>
<feature type="transmembrane region" description="Helical" evidence="5">
    <location>
        <begin position="21"/>
        <end position="44"/>
    </location>
</feature>
<gene>
    <name evidence="7" type="ORF">QBC42DRAFT_182075</name>
</gene>
<dbReference type="Gene3D" id="1.20.1070.10">
    <property type="entry name" value="Rhodopsin 7-helix transmembrane proteins"/>
    <property type="match status" value="1"/>
</dbReference>
<sequence length="515" mass="56817">MAAKEDFKNNDWVLTRSETDVIALVERALGCLSLFSVALVFLAFGLSKPLRTSPNCFIVCSCVANVFGAAGAIIGRAGIHMSSAGQSDALCQAQAFILQTFTQSDPWWSFAMTFNVLVVITKGQDPNYFKKRWWLNCLICFGGPSASAIALLVTGAYGNAGNWCWVRPRDNDLRIFSFFIPVWFCISGSLLIYTGIGIHVFRSRNRLRRLSFSESIHHSISTRPSTSGQDSTGGDRRSFLSLSDWPLSPFPGGLFGNLHSASESPDAILPLTSVETAASMACISQPSPHKLLPVIQETRNPSLSSFEQSSGGRMKGFGMNPRPAPIPPTPRPSRDQHRGALQKAMSYFIIHDQVKSSYLQTSGLFAFIVLVTWVPVSTFRMLQVFRGETSFASHLVIVVLLSLQGFWNCVLFFYTNRSTIGKCVRNKMNPATSGIAGLLAEPGMDVTAQHAAATTKNERDRQVRRTQMSIKIPWRRSRETERTYSWDFLDIGLESRGNVISISRGSRGTSMLPSP</sequence>
<evidence type="ECO:0000256" key="5">
    <source>
        <dbReference type="SAM" id="Phobius"/>
    </source>
</evidence>
<reference evidence="7" key="1">
    <citation type="journal article" date="2023" name="Mol. Phylogenet. Evol.">
        <title>Genome-scale phylogeny and comparative genomics of the fungal order Sordariales.</title>
        <authorList>
            <person name="Hensen N."/>
            <person name="Bonometti L."/>
            <person name="Westerberg I."/>
            <person name="Brannstrom I.O."/>
            <person name="Guillou S."/>
            <person name="Cros-Aarteil S."/>
            <person name="Calhoun S."/>
            <person name="Haridas S."/>
            <person name="Kuo A."/>
            <person name="Mondo S."/>
            <person name="Pangilinan J."/>
            <person name="Riley R."/>
            <person name="LaButti K."/>
            <person name="Andreopoulos B."/>
            <person name="Lipzen A."/>
            <person name="Chen C."/>
            <person name="Yan M."/>
            <person name="Daum C."/>
            <person name="Ng V."/>
            <person name="Clum A."/>
            <person name="Steindorff A."/>
            <person name="Ohm R.A."/>
            <person name="Martin F."/>
            <person name="Silar P."/>
            <person name="Natvig D.O."/>
            <person name="Lalanne C."/>
            <person name="Gautier V."/>
            <person name="Ament-Velasquez S.L."/>
            <person name="Kruys A."/>
            <person name="Hutchinson M.I."/>
            <person name="Powell A.J."/>
            <person name="Barry K."/>
            <person name="Miller A.N."/>
            <person name="Grigoriev I.V."/>
            <person name="Debuchy R."/>
            <person name="Gladieux P."/>
            <person name="Hiltunen Thoren M."/>
            <person name="Johannesson H."/>
        </authorList>
    </citation>
    <scope>NUCLEOTIDE SEQUENCE</scope>
    <source>
        <strain evidence="7">PSN324</strain>
    </source>
</reference>
<dbReference type="PROSITE" id="PS50261">
    <property type="entry name" value="G_PROTEIN_RECEP_F2_4"/>
    <property type="match status" value="1"/>
</dbReference>
<keyword evidence="2 5" id="KW-0812">Transmembrane</keyword>
<dbReference type="Proteomes" id="UP001321749">
    <property type="component" value="Unassembled WGS sequence"/>
</dbReference>
<dbReference type="PANTHER" id="PTHR23112">
    <property type="entry name" value="G PROTEIN-COUPLED RECEPTOR 157-RELATED"/>
    <property type="match status" value="1"/>
</dbReference>
<evidence type="ECO:0000259" key="6">
    <source>
        <dbReference type="PROSITE" id="PS50261"/>
    </source>
</evidence>
<feature type="transmembrane region" description="Helical" evidence="5">
    <location>
        <begin position="364"/>
        <end position="385"/>
    </location>
</feature>
<evidence type="ECO:0000313" key="8">
    <source>
        <dbReference type="Proteomes" id="UP001321749"/>
    </source>
</evidence>
<feature type="domain" description="G-protein coupled receptors family 2 profile 2" evidence="6">
    <location>
        <begin position="22"/>
        <end position="205"/>
    </location>
</feature>
<accession>A0AAV9HLT6</accession>
<evidence type="ECO:0000256" key="3">
    <source>
        <dbReference type="ARBA" id="ARBA00022989"/>
    </source>
</evidence>
<dbReference type="GO" id="GO:0007166">
    <property type="term" value="P:cell surface receptor signaling pathway"/>
    <property type="evidence" value="ECO:0007669"/>
    <property type="project" value="InterPro"/>
</dbReference>
<name>A0AAV9HLT6_9PEZI</name>
<evidence type="ECO:0000256" key="1">
    <source>
        <dbReference type="ARBA" id="ARBA00004141"/>
    </source>
</evidence>
<reference evidence="7" key="2">
    <citation type="submission" date="2023-06" db="EMBL/GenBank/DDBJ databases">
        <authorList>
            <consortium name="Lawrence Berkeley National Laboratory"/>
            <person name="Mondo S.J."/>
            <person name="Hensen N."/>
            <person name="Bonometti L."/>
            <person name="Westerberg I."/>
            <person name="Brannstrom I.O."/>
            <person name="Guillou S."/>
            <person name="Cros-Aarteil S."/>
            <person name="Calhoun S."/>
            <person name="Haridas S."/>
            <person name="Kuo A."/>
            <person name="Pangilinan J."/>
            <person name="Riley R."/>
            <person name="Labutti K."/>
            <person name="Andreopoulos B."/>
            <person name="Lipzen A."/>
            <person name="Chen C."/>
            <person name="Yanf M."/>
            <person name="Daum C."/>
            <person name="Ng V."/>
            <person name="Clum A."/>
            <person name="Steindorff A."/>
            <person name="Ohm R."/>
            <person name="Martin F."/>
            <person name="Silar P."/>
            <person name="Natvig D."/>
            <person name="Lalanne C."/>
            <person name="Gautier V."/>
            <person name="Ament-Velasquez S.L."/>
            <person name="Kruys A."/>
            <person name="Hutchinson M.I."/>
            <person name="Powell A.J."/>
            <person name="Barry K."/>
            <person name="Miller A.N."/>
            <person name="Grigoriev I.V."/>
            <person name="Debuchy R."/>
            <person name="Gladieux P."/>
            <person name="Thoren M.H."/>
            <person name="Johannesson H."/>
        </authorList>
    </citation>
    <scope>NUCLEOTIDE SEQUENCE</scope>
    <source>
        <strain evidence="7">PSN324</strain>
    </source>
</reference>
<dbReference type="PANTHER" id="PTHR23112:SF0">
    <property type="entry name" value="TRANSMEMBRANE PROTEIN 116"/>
    <property type="match status" value="1"/>
</dbReference>
<organism evidence="7 8">
    <name type="scientific">Cladorrhinum samala</name>
    <dbReference type="NCBI Taxonomy" id="585594"/>
    <lineage>
        <taxon>Eukaryota</taxon>
        <taxon>Fungi</taxon>
        <taxon>Dikarya</taxon>
        <taxon>Ascomycota</taxon>
        <taxon>Pezizomycotina</taxon>
        <taxon>Sordariomycetes</taxon>
        <taxon>Sordariomycetidae</taxon>
        <taxon>Sordariales</taxon>
        <taxon>Podosporaceae</taxon>
        <taxon>Cladorrhinum</taxon>
    </lineage>
</organism>
<dbReference type="InterPro" id="IPR017981">
    <property type="entry name" value="GPCR_2-like_7TM"/>
</dbReference>
<dbReference type="AlphaFoldDB" id="A0AAV9HLT6"/>
<dbReference type="Pfam" id="PF05462">
    <property type="entry name" value="Dicty_CAR"/>
    <property type="match status" value="1"/>
</dbReference>
<keyword evidence="8" id="KW-1185">Reference proteome</keyword>
<proteinExistence type="predicted"/>
<feature type="transmembrane region" description="Helical" evidence="5">
    <location>
        <begin position="133"/>
        <end position="158"/>
    </location>
</feature>
<evidence type="ECO:0000256" key="2">
    <source>
        <dbReference type="ARBA" id="ARBA00022692"/>
    </source>
</evidence>